<feature type="repeat" description="LDL-receptor class B" evidence="16">
    <location>
        <begin position="141"/>
        <end position="187"/>
    </location>
</feature>
<dbReference type="FunFam" id="4.10.400.10:FF:000034">
    <property type="entry name" value="Low-density lipoprotein receptor-related protein 2"/>
    <property type="match status" value="1"/>
</dbReference>
<dbReference type="InterPro" id="IPR011042">
    <property type="entry name" value="6-blade_b-propeller_TolB-like"/>
</dbReference>
<dbReference type="InterPro" id="IPR036055">
    <property type="entry name" value="LDL_receptor-like_sf"/>
</dbReference>
<feature type="disulfide bond" evidence="15">
    <location>
        <begin position="1343"/>
        <end position="1355"/>
    </location>
</feature>
<feature type="domain" description="EGF-like" evidence="18">
    <location>
        <begin position="1281"/>
        <end position="1320"/>
    </location>
</feature>
<evidence type="ECO:0000256" key="7">
    <source>
        <dbReference type="ARBA" id="ARBA00022837"/>
    </source>
</evidence>
<dbReference type="Gene3D" id="2.120.10.30">
    <property type="entry name" value="TolB, C-terminal domain"/>
    <property type="match status" value="4"/>
</dbReference>
<dbReference type="FunFam" id="4.10.400.10:FF:000011">
    <property type="entry name" value="Low-density lipoprotein receptor-related protein 1"/>
    <property type="match status" value="1"/>
</dbReference>
<comment type="caution">
    <text evidence="15">Lacks conserved residue(s) required for the propagation of feature annotation.</text>
</comment>
<evidence type="ECO:0000313" key="19">
    <source>
        <dbReference type="Ensembl" id="ENSSRHP00000067477.1"/>
    </source>
</evidence>
<evidence type="ECO:0000313" key="20">
    <source>
        <dbReference type="Proteomes" id="UP000472270"/>
    </source>
</evidence>
<keyword evidence="6" id="KW-0677">Repeat</keyword>
<feature type="disulfide bond" evidence="15">
    <location>
        <begin position="1262"/>
        <end position="1277"/>
    </location>
</feature>
<organism evidence="19 20">
    <name type="scientific">Sinocyclocheilus rhinocerous</name>
    <dbReference type="NCBI Taxonomy" id="307959"/>
    <lineage>
        <taxon>Eukaryota</taxon>
        <taxon>Metazoa</taxon>
        <taxon>Chordata</taxon>
        <taxon>Craniata</taxon>
        <taxon>Vertebrata</taxon>
        <taxon>Euteleostomi</taxon>
        <taxon>Actinopterygii</taxon>
        <taxon>Neopterygii</taxon>
        <taxon>Teleostei</taxon>
        <taxon>Ostariophysi</taxon>
        <taxon>Cypriniformes</taxon>
        <taxon>Cyprinidae</taxon>
        <taxon>Cyprininae</taxon>
        <taxon>Sinocyclocheilus</taxon>
    </lineage>
</organism>
<evidence type="ECO:0000256" key="9">
    <source>
        <dbReference type="ARBA" id="ARBA00023136"/>
    </source>
</evidence>
<feature type="domain" description="EGF-like" evidence="18">
    <location>
        <begin position="278"/>
        <end position="320"/>
    </location>
</feature>
<evidence type="ECO:0000256" key="12">
    <source>
        <dbReference type="ARBA" id="ARBA00023176"/>
    </source>
</evidence>
<evidence type="ECO:0000256" key="15">
    <source>
        <dbReference type="PROSITE-ProRule" id="PRU00124"/>
    </source>
</evidence>
<sequence>MSLVLFVLTGGLPQLIFTDGRDIKMADIHGRFVRLLVQSDGKGYAVGVGYNWHTQRIFWTDTNSQKVYSINFDGSEKMEVLSEAVHNAQNLAVDWINFKLYLVEERVERIEACDYDGGNRVTLIAENLVTPHGLALDPTVGYMFFTDSGYNTDDVKLERAFMDGSNRFELVKTRLGSPTGITLDLVTKRVYWTDSHFNLVETVTYSGLDRKTVLNGGHQVPHPFGISVFENHAFFTDWVKMGVIRTNRFNGSDPTFLRTHCNIKYIISGLFLTAVINPCGRHNGGCQQICLLSHRTDNDGLGYRCKCRLGYDLQDDRHTSPGDALLLVARRSQISANRIYFRPPLIVPVVSGTSIVAVDFDNVNKRVYWGDSSEKMIYSSFQNGTDKKQVFSSGLMVPESIAVDWVGRNIYWTDYVMENIEVSTLDGRFRKVLITKNVTSPRGLALDPRSYVMFWSDWGQNPRIEQASMDGSARRAIVTNKVYWPNGLTLDYTTRRLYFVDAYLKYIDYCDYDGKNRHQVFASDMQPHGITIFEDNIYWSDRYRSQIMRTNKFHGGNITTLLTSVINERSVFFFRLNPCENHPCSQLCLLSTLRPRYYRCDCQSGWTLANDTPFLMVVRDTVIMGIPLNPNDTSDNAMAPISGITQGRDIDFDDQEQFIYWVQGTVSIYRTKTDGSRYSTVISQLGTGRIQGLAVDWIAGNLYFTNAYTSQTYLEVLRVNTSVQLILLKSSVDRPLDLAVSPKLRLLFWTDAGQSPKIESALLDGTNRTVLASESLSSPRGLTVDYTNDILYWVDDTLDMISRMASDGSQRQIVRYGSRYPTPYSVAIFGEYMLWVDRKLGKLFQASKSPGNTDTPEVIRDGIEDLTDIGVFDSHVQPTSANLVGFNPCQEDNGRCQQFCFAMPEQQQPKCACAHGSLLSNGVSCGFGLDEYLIFTTDYNVNSMRLDPEDHSTPFPTFTLGYGVLATEFDFQDKRVFFTQYVGLGRSKIGYILTTSSTNYYNRSVQSMGIDGQNRSFIAHGDRPRAIVVDPCYGYLYWTDWGPPAKIERATLGGNFRIPIVNTSLSQPNALSLDYEERLLYWADATLDKIERASLTGENREIILSQTQYPFSVTVFQQDIYWTDWNTRIVYRANKDDGSGLTIMATDLQYRPNDIHVFSASRQESCSSPCQLFNGGCSHVCVPGWSKGTYLTLKEKNFYIFKFFNQFTCLDGSCFAQRWKCDGYRDCIDGSDELERVCAFHTCSPTEFTCDNGGCVPLYYVCDYTNDCGDNSDEHGCPFPTCNPTTEFTCANGRCISAAFVCDGFNDCRDNGTTDEVNCRDRSWNHYLILSLFLSTEDQVRTCNPQQFNCANGHCILAMWVCDGNNDCGDNSDEAQELQCGEAYHPFSRW</sequence>
<feature type="disulfide bond" evidence="15">
    <location>
        <begin position="1290"/>
        <end position="1308"/>
    </location>
</feature>
<reference evidence="19" key="2">
    <citation type="submission" date="2025-09" db="UniProtKB">
        <authorList>
            <consortium name="Ensembl"/>
        </authorList>
    </citation>
    <scope>IDENTIFICATION</scope>
</reference>
<dbReference type="PANTHER" id="PTHR22722:SF11">
    <property type="entry name" value="LOW-DENSITY LIPOPROTEIN RECEPTOR-RELATED PROTEIN 2"/>
    <property type="match status" value="1"/>
</dbReference>
<dbReference type="GO" id="GO:0042562">
    <property type="term" value="F:hormone binding"/>
    <property type="evidence" value="ECO:0007669"/>
    <property type="project" value="TreeGrafter"/>
</dbReference>
<feature type="repeat" description="LDL-receptor class B" evidence="16">
    <location>
        <begin position="789"/>
        <end position="832"/>
    </location>
</feature>
<evidence type="ECO:0000256" key="11">
    <source>
        <dbReference type="ARBA" id="ARBA00023170"/>
    </source>
</evidence>
<evidence type="ECO:0000259" key="18">
    <source>
        <dbReference type="SMART" id="SM00181"/>
    </source>
</evidence>
<feature type="chain" id="PRO_5025356416" evidence="17">
    <location>
        <begin position="19"/>
        <end position="1390"/>
    </location>
</feature>
<feature type="domain" description="EGF-like" evidence="18">
    <location>
        <begin position="888"/>
        <end position="926"/>
    </location>
</feature>
<keyword evidence="4" id="KW-0812">Transmembrane</keyword>
<dbReference type="SUPFAM" id="SSF63825">
    <property type="entry name" value="YWTD domain"/>
    <property type="match status" value="4"/>
</dbReference>
<evidence type="ECO:0000256" key="5">
    <source>
        <dbReference type="ARBA" id="ARBA00022729"/>
    </source>
</evidence>
<dbReference type="InterPro" id="IPR000742">
    <property type="entry name" value="EGF"/>
</dbReference>
<dbReference type="CDD" id="cd00112">
    <property type="entry name" value="LDLa"/>
    <property type="match status" value="4"/>
</dbReference>
<feature type="signal peptide" evidence="17">
    <location>
        <begin position="1"/>
        <end position="18"/>
    </location>
</feature>
<dbReference type="Gene3D" id="4.10.400.10">
    <property type="entry name" value="Low-density Lipoprotein Receptor"/>
    <property type="match status" value="4"/>
</dbReference>
<dbReference type="PANTHER" id="PTHR22722">
    <property type="entry name" value="LOW-DENSITY LIPOPROTEIN RECEPTOR-RELATED PROTEIN 2-RELATED"/>
    <property type="match status" value="1"/>
</dbReference>
<evidence type="ECO:0000256" key="13">
    <source>
        <dbReference type="ARBA" id="ARBA00023180"/>
    </source>
</evidence>
<dbReference type="SUPFAM" id="SSF57184">
    <property type="entry name" value="Growth factor receptor domain"/>
    <property type="match status" value="1"/>
</dbReference>
<keyword evidence="10 15" id="KW-1015">Disulfide bond</keyword>
<keyword evidence="13" id="KW-0325">Glycoprotein</keyword>
<dbReference type="Pfam" id="PF00057">
    <property type="entry name" value="Ldl_recept_a"/>
    <property type="match status" value="4"/>
</dbReference>
<dbReference type="Gene3D" id="2.10.25.10">
    <property type="entry name" value="Laminin"/>
    <property type="match status" value="1"/>
</dbReference>
<keyword evidence="2" id="KW-0245">EGF-like domain</keyword>
<feature type="disulfide bond" evidence="15">
    <location>
        <begin position="1243"/>
        <end position="1255"/>
    </location>
</feature>
<protein>
    <submittedName>
        <fullName evidence="19">Low-density lipoprotein receptor-related protein 2-like</fullName>
    </submittedName>
</protein>
<feature type="repeat" description="LDL-receptor class B" evidence="16">
    <location>
        <begin position="188"/>
        <end position="232"/>
    </location>
</feature>
<evidence type="ECO:0000256" key="3">
    <source>
        <dbReference type="ARBA" id="ARBA00022583"/>
    </source>
</evidence>
<dbReference type="PROSITE" id="PS50068">
    <property type="entry name" value="LDLRA_2"/>
    <property type="match status" value="4"/>
</dbReference>
<dbReference type="SMART" id="SM00181">
    <property type="entry name" value="EGF"/>
    <property type="match status" value="4"/>
</dbReference>
<feature type="repeat" description="LDL-receptor class B" evidence="16">
    <location>
        <begin position="55"/>
        <end position="97"/>
    </location>
</feature>
<evidence type="ECO:0000256" key="10">
    <source>
        <dbReference type="ARBA" id="ARBA00023157"/>
    </source>
</evidence>
<proteinExistence type="predicted"/>
<feature type="repeat" description="LDL-receptor class B" evidence="16">
    <location>
        <begin position="408"/>
        <end position="450"/>
    </location>
</feature>
<evidence type="ECO:0000256" key="6">
    <source>
        <dbReference type="ARBA" id="ARBA00022737"/>
    </source>
</evidence>
<evidence type="ECO:0000256" key="17">
    <source>
        <dbReference type="SAM" id="SignalP"/>
    </source>
</evidence>
<keyword evidence="8" id="KW-1133">Transmembrane helix</keyword>
<dbReference type="Proteomes" id="UP000472270">
    <property type="component" value="Unassembled WGS sequence"/>
</dbReference>
<feature type="disulfide bond" evidence="15">
    <location>
        <begin position="1350"/>
        <end position="1368"/>
    </location>
</feature>
<feature type="domain" description="EGF-like" evidence="18">
    <location>
        <begin position="578"/>
        <end position="613"/>
    </location>
</feature>
<keyword evidence="9" id="KW-0472">Membrane</keyword>
<dbReference type="Pfam" id="PF24468">
    <property type="entry name" value="EGF_LRP2"/>
    <property type="match status" value="1"/>
</dbReference>
<dbReference type="Pfam" id="PF00058">
    <property type="entry name" value="Ldl_recept_b"/>
    <property type="match status" value="6"/>
</dbReference>
<gene>
    <name evidence="19" type="primary">lrp2b</name>
</gene>
<feature type="repeat" description="LDL-receptor class B" evidence="16">
    <location>
        <begin position="745"/>
        <end position="788"/>
    </location>
</feature>
<dbReference type="InterPro" id="IPR009030">
    <property type="entry name" value="Growth_fac_rcpt_cys_sf"/>
</dbReference>
<feature type="repeat" description="LDL-receptor class B" evidence="16">
    <location>
        <begin position="365"/>
        <end position="407"/>
    </location>
</feature>
<dbReference type="InterPro" id="IPR056588">
    <property type="entry name" value="EGF_LRP2"/>
</dbReference>
<keyword evidence="5 17" id="KW-0732">Signal</keyword>
<accession>A0A673KSC6</accession>
<dbReference type="PRINTS" id="PR00261">
    <property type="entry name" value="LDLRECEPTOR"/>
</dbReference>
<feature type="repeat" description="LDL-receptor class B" evidence="16">
    <location>
        <begin position="1078"/>
        <end position="1119"/>
    </location>
</feature>
<dbReference type="Ensembl" id="ENSSRHT00000069320.1">
    <property type="protein sequence ID" value="ENSSRHP00000067477.1"/>
    <property type="gene ID" value="ENSSRHG00000033484.1"/>
</dbReference>
<dbReference type="SMART" id="SM00192">
    <property type="entry name" value="LDLa"/>
    <property type="match status" value="4"/>
</dbReference>
<reference evidence="19" key="1">
    <citation type="submission" date="2025-08" db="UniProtKB">
        <authorList>
            <consortium name="Ensembl"/>
        </authorList>
    </citation>
    <scope>IDENTIFICATION</scope>
</reference>
<dbReference type="InterPro" id="IPR051221">
    <property type="entry name" value="LDLR-related"/>
</dbReference>
<dbReference type="SUPFAM" id="SSF57196">
    <property type="entry name" value="EGF/Laminin"/>
    <property type="match status" value="1"/>
</dbReference>
<feature type="repeat" description="LDL-receptor class B" evidence="16">
    <location>
        <begin position="98"/>
        <end position="140"/>
    </location>
</feature>
<evidence type="ECO:0000256" key="14">
    <source>
        <dbReference type="ARBA" id="ARBA00037878"/>
    </source>
</evidence>
<evidence type="ECO:0000256" key="8">
    <source>
        <dbReference type="ARBA" id="ARBA00022989"/>
    </source>
</evidence>
<feature type="disulfide bond" evidence="15">
    <location>
        <begin position="1209"/>
        <end position="1227"/>
    </location>
</feature>
<dbReference type="GO" id="GO:0005905">
    <property type="term" value="C:clathrin-coated pit"/>
    <property type="evidence" value="ECO:0007669"/>
    <property type="project" value="UniProtKB-KW"/>
</dbReference>
<evidence type="ECO:0000256" key="2">
    <source>
        <dbReference type="ARBA" id="ARBA00022536"/>
    </source>
</evidence>
<feature type="repeat" description="LDL-receptor class B" evidence="16">
    <location>
        <begin position="1034"/>
        <end position="1077"/>
    </location>
</feature>
<evidence type="ECO:0000256" key="1">
    <source>
        <dbReference type="ARBA" id="ARBA00004479"/>
    </source>
</evidence>
<dbReference type="InterPro" id="IPR002172">
    <property type="entry name" value="LDrepeatLR_classA_rpt"/>
</dbReference>
<dbReference type="InterPro" id="IPR000033">
    <property type="entry name" value="LDLR_classB_rpt"/>
</dbReference>
<keyword evidence="11" id="KW-0675">Receptor</keyword>
<evidence type="ECO:0000256" key="16">
    <source>
        <dbReference type="PROSITE-ProRule" id="PRU00461"/>
    </source>
</evidence>
<dbReference type="GO" id="GO:0043235">
    <property type="term" value="C:receptor complex"/>
    <property type="evidence" value="ECO:0007669"/>
    <property type="project" value="TreeGrafter"/>
</dbReference>
<keyword evidence="7" id="KW-0106">Calcium</keyword>
<feature type="repeat" description="LDL-receptor class B" evidence="16">
    <location>
        <begin position="451"/>
        <end position="494"/>
    </location>
</feature>
<keyword evidence="20" id="KW-1185">Reference proteome</keyword>
<dbReference type="SUPFAM" id="SSF57424">
    <property type="entry name" value="LDL receptor-like module"/>
    <property type="match status" value="4"/>
</dbReference>
<comment type="subcellular location">
    <subcellularLocation>
        <location evidence="14">Membrane</location>
        <location evidence="14">Coated pit</location>
    </subcellularLocation>
    <subcellularLocation>
        <location evidence="1">Membrane</location>
        <topology evidence="1">Single-pass type I membrane protein</topology>
    </subcellularLocation>
</comment>
<dbReference type="GO" id="GO:0006898">
    <property type="term" value="P:receptor-mediated endocytosis"/>
    <property type="evidence" value="ECO:0007669"/>
    <property type="project" value="TreeGrafter"/>
</dbReference>
<keyword evidence="12" id="KW-0168">Coated pit</keyword>
<dbReference type="PROSITE" id="PS51120">
    <property type="entry name" value="LDLRB"/>
    <property type="match status" value="11"/>
</dbReference>
<feature type="disulfide bond" evidence="15">
    <location>
        <begin position="1250"/>
        <end position="1268"/>
    </location>
</feature>
<dbReference type="SMART" id="SM00135">
    <property type="entry name" value="LY"/>
    <property type="match status" value="17"/>
</dbReference>
<keyword evidence="3" id="KW-0254">Endocytosis</keyword>
<dbReference type="InterPro" id="IPR023415">
    <property type="entry name" value="LDLR_class-A_CS"/>
</dbReference>
<dbReference type="GO" id="GO:0016324">
    <property type="term" value="C:apical plasma membrane"/>
    <property type="evidence" value="ECO:0007669"/>
    <property type="project" value="TreeGrafter"/>
</dbReference>
<dbReference type="FunFam" id="2.120.10.30:FF:000241">
    <property type="entry name" value="Low-density lipoprotein receptor-related protein 6"/>
    <property type="match status" value="4"/>
</dbReference>
<evidence type="ECO:0000256" key="4">
    <source>
        <dbReference type="ARBA" id="ARBA00022692"/>
    </source>
</evidence>
<name>A0A673KSC6_9TELE</name>
<dbReference type="PROSITE" id="PS01209">
    <property type="entry name" value="LDLRA_1"/>
    <property type="match status" value="1"/>
</dbReference>